<feature type="region of interest" description="Disordered" evidence="1">
    <location>
        <begin position="92"/>
        <end position="115"/>
    </location>
</feature>
<organism evidence="2 3">
    <name type="scientific">Celeribacter halophilus</name>
    <dbReference type="NCBI Taxonomy" id="576117"/>
    <lineage>
        <taxon>Bacteria</taxon>
        <taxon>Pseudomonadati</taxon>
        <taxon>Pseudomonadota</taxon>
        <taxon>Alphaproteobacteria</taxon>
        <taxon>Rhodobacterales</taxon>
        <taxon>Roseobacteraceae</taxon>
        <taxon>Celeribacter</taxon>
    </lineage>
</organism>
<dbReference type="InterPro" id="IPR036390">
    <property type="entry name" value="WH_DNA-bd_sf"/>
</dbReference>
<protein>
    <submittedName>
        <fullName evidence="2">Helix-turn-helix domain-containing protein</fullName>
    </submittedName>
</protein>
<dbReference type="EMBL" id="JAUOPJ010000010">
    <property type="protein sequence ID" value="MDO6458034.1"/>
    <property type="molecule type" value="Genomic_DNA"/>
</dbReference>
<dbReference type="AlphaFoldDB" id="A0AAW7XYW2"/>
<gene>
    <name evidence="2" type="ORF">Q4494_13170</name>
</gene>
<dbReference type="Proteomes" id="UP001169823">
    <property type="component" value="Unassembled WGS sequence"/>
</dbReference>
<name>A0AAW7XYW2_9RHOB</name>
<accession>A0AAW7XYW2</accession>
<dbReference type="InterPro" id="IPR036388">
    <property type="entry name" value="WH-like_DNA-bd_sf"/>
</dbReference>
<evidence type="ECO:0000256" key="1">
    <source>
        <dbReference type="SAM" id="MobiDB-lite"/>
    </source>
</evidence>
<dbReference type="Pfam" id="PF13730">
    <property type="entry name" value="HTH_36"/>
    <property type="match status" value="1"/>
</dbReference>
<evidence type="ECO:0000313" key="3">
    <source>
        <dbReference type="Proteomes" id="UP001169823"/>
    </source>
</evidence>
<comment type="caution">
    <text evidence="2">The sequence shown here is derived from an EMBL/GenBank/DDBJ whole genome shotgun (WGS) entry which is preliminary data.</text>
</comment>
<reference evidence="2" key="1">
    <citation type="submission" date="2023-07" db="EMBL/GenBank/DDBJ databases">
        <title>Genome content predicts the carbon catabolic preferences of heterotrophic bacteria.</title>
        <authorList>
            <person name="Gralka M."/>
        </authorList>
    </citation>
    <scope>NUCLEOTIDE SEQUENCE</scope>
    <source>
        <strain evidence="2">I2M02</strain>
    </source>
</reference>
<proteinExistence type="predicted"/>
<sequence>MAYEAVDWAYKQEGLSTTNKLILIGLAYHRNGKSYLCFPSQSCLAKEIGVSVSTINRGLRALEERKLISRMRHSHPNHRGTISSSFTFPALDGPHAAERHAPYHKRKALPRTGDK</sequence>
<evidence type="ECO:0000313" key="2">
    <source>
        <dbReference type="EMBL" id="MDO6458034.1"/>
    </source>
</evidence>
<dbReference type="SUPFAM" id="SSF46785">
    <property type="entry name" value="Winged helix' DNA-binding domain"/>
    <property type="match status" value="1"/>
</dbReference>
<dbReference type="Gene3D" id="1.10.10.10">
    <property type="entry name" value="Winged helix-like DNA-binding domain superfamily/Winged helix DNA-binding domain"/>
    <property type="match status" value="1"/>
</dbReference>
<dbReference type="RefSeq" id="WP_303494844.1">
    <property type="nucleotide sequence ID" value="NZ_JAUOPJ010000010.1"/>
</dbReference>